<dbReference type="Gene3D" id="3.40.50.300">
    <property type="entry name" value="P-loop containing nucleotide triphosphate hydrolases"/>
    <property type="match status" value="2"/>
</dbReference>
<dbReference type="Pfam" id="PF13604">
    <property type="entry name" value="AAA_30"/>
    <property type="match status" value="1"/>
</dbReference>
<dbReference type="Proteomes" id="UP000284605">
    <property type="component" value="Unassembled WGS sequence"/>
</dbReference>
<dbReference type="InterPro" id="IPR027351">
    <property type="entry name" value="(+)RNA_virus_helicase_core_dom"/>
</dbReference>
<evidence type="ECO:0000256" key="3">
    <source>
        <dbReference type="SAM" id="MobiDB-lite"/>
    </source>
</evidence>
<dbReference type="InterPro" id="IPR027417">
    <property type="entry name" value="P-loop_NTPase"/>
</dbReference>
<reference evidence="6 7" key="1">
    <citation type="submission" date="2018-09" db="EMBL/GenBank/DDBJ databases">
        <authorList>
            <person name="Zhu H."/>
        </authorList>
    </citation>
    <scope>NUCLEOTIDE SEQUENCE [LARGE SCALE GENOMIC DNA]</scope>
    <source>
        <strain evidence="6 7">K1W22B-8</strain>
    </source>
</reference>
<keyword evidence="1" id="KW-0547">Nucleotide-binding</keyword>
<organism evidence="6 7">
    <name type="scientific">Oleomonas cavernae</name>
    <dbReference type="NCBI Taxonomy" id="2320859"/>
    <lineage>
        <taxon>Bacteria</taxon>
        <taxon>Pseudomonadati</taxon>
        <taxon>Pseudomonadota</taxon>
        <taxon>Alphaproteobacteria</taxon>
        <taxon>Acetobacterales</taxon>
        <taxon>Acetobacteraceae</taxon>
        <taxon>Oleomonas</taxon>
    </lineage>
</organism>
<dbReference type="SUPFAM" id="SSF52540">
    <property type="entry name" value="P-loop containing nucleoside triphosphate hydrolases"/>
    <property type="match status" value="2"/>
</dbReference>
<dbReference type="GO" id="GO:0006310">
    <property type="term" value="P:DNA recombination"/>
    <property type="evidence" value="ECO:0007669"/>
    <property type="project" value="TreeGrafter"/>
</dbReference>
<dbReference type="GO" id="GO:0009338">
    <property type="term" value="C:exodeoxyribonuclease V complex"/>
    <property type="evidence" value="ECO:0007669"/>
    <property type="project" value="TreeGrafter"/>
</dbReference>
<dbReference type="Pfam" id="PF08751">
    <property type="entry name" value="TrwC"/>
    <property type="match status" value="1"/>
</dbReference>
<dbReference type="GO" id="GO:0005524">
    <property type="term" value="F:ATP binding"/>
    <property type="evidence" value="ECO:0007669"/>
    <property type="project" value="UniProtKB-KW"/>
</dbReference>
<protein>
    <recommendedName>
        <fullName evidence="8">Conjugative relaxase</fullName>
    </recommendedName>
</protein>
<evidence type="ECO:0008006" key="8">
    <source>
        <dbReference type="Google" id="ProtNLM"/>
    </source>
</evidence>
<feature type="domain" description="(+)RNA virus helicase C-terminal" evidence="4">
    <location>
        <begin position="735"/>
        <end position="789"/>
    </location>
</feature>
<gene>
    <name evidence="6" type="ORF">D3874_21355</name>
</gene>
<dbReference type="EMBL" id="QYUK01000011">
    <property type="protein sequence ID" value="RJF89204.1"/>
    <property type="molecule type" value="Genomic_DNA"/>
</dbReference>
<name>A0A418WGN9_9PROT</name>
<dbReference type="Pfam" id="PF01443">
    <property type="entry name" value="Viral_helicase1"/>
    <property type="match status" value="1"/>
</dbReference>
<dbReference type="GO" id="GO:0017116">
    <property type="term" value="F:single-stranded DNA helicase activity"/>
    <property type="evidence" value="ECO:0007669"/>
    <property type="project" value="TreeGrafter"/>
</dbReference>
<feature type="domain" description="TrwC relaxase" evidence="5">
    <location>
        <begin position="10"/>
        <end position="270"/>
    </location>
</feature>
<feature type="region of interest" description="Disordered" evidence="3">
    <location>
        <begin position="249"/>
        <end position="268"/>
    </location>
</feature>
<dbReference type="SUPFAM" id="SSF55464">
    <property type="entry name" value="Origin of replication-binding domain, RBD-like"/>
    <property type="match status" value="1"/>
</dbReference>
<evidence type="ECO:0000256" key="2">
    <source>
        <dbReference type="ARBA" id="ARBA00022840"/>
    </source>
</evidence>
<keyword evidence="2" id="KW-0067">ATP-binding</keyword>
<dbReference type="NCBIfam" id="NF041492">
    <property type="entry name" value="MobF"/>
    <property type="match status" value="1"/>
</dbReference>
<dbReference type="AlphaFoldDB" id="A0A418WGN9"/>
<accession>A0A418WGN9</accession>
<dbReference type="OrthoDB" id="1826980at2"/>
<dbReference type="InterPro" id="IPR014862">
    <property type="entry name" value="TrwC"/>
</dbReference>
<evidence type="ECO:0000256" key="1">
    <source>
        <dbReference type="ARBA" id="ARBA00022741"/>
    </source>
</evidence>
<comment type="caution">
    <text evidence="6">The sequence shown here is derived from an EMBL/GenBank/DDBJ whole genome shotgun (WGS) entry which is preliminary data.</text>
</comment>
<dbReference type="RefSeq" id="WP_119780629.1">
    <property type="nucleotide sequence ID" value="NZ_QYUK01000011.1"/>
</dbReference>
<keyword evidence="7" id="KW-1185">Reference proteome</keyword>
<evidence type="ECO:0000313" key="6">
    <source>
        <dbReference type="EMBL" id="RJF89204.1"/>
    </source>
</evidence>
<dbReference type="PANTHER" id="PTHR43788:SF6">
    <property type="entry name" value="DNA HELICASE B"/>
    <property type="match status" value="1"/>
</dbReference>
<proteinExistence type="predicted"/>
<dbReference type="PANTHER" id="PTHR43788">
    <property type="entry name" value="DNA2/NAM7 HELICASE FAMILY MEMBER"/>
    <property type="match status" value="1"/>
</dbReference>
<dbReference type="InterPro" id="IPR050534">
    <property type="entry name" value="Coronavir_polyprotein_1ab"/>
</dbReference>
<evidence type="ECO:0000259" key="4">
    <source>
        <dbReference type="Pfam" id="PF01443"/>
    </source>
</evidence>
<dbReference type="CDD" id="cd18809">
    <property type="entry name" value="SF1_C_RecD"/>
    <property type="match status" value="1"/>
</dbReference>
<sequence>MMVVTVRHASGADYYLDAPTLYYLEGQASGGYWVGFGATAAALGLRTGDAVQAKAFERVFQGLDPASGEELIRPYQGRREAEDATHAAPKSVSVLRGLGSPAIVAQIDAAQSIAVQASLEQVFDRHATSRRGKQGQDKPDPADLIVAVFPHGDARPTDGSIGDPHLHSHAVIMNLSKGGDGKWRAIDGETIYDHQREAGSVYRLTLARELQARLGVEIVPGKHGLFELAGIPQAVIDALSKRGNEIDRRASAARQGLQQRKGRRPKGSADEALQRLVWCDEVVAQGFSPDGIVRDTVGRQPAARPLPDWEAVADAVTATDSCPAKRVVRQHINEALVGCDLGGLEPQALQQQVIARHFIDLEAEGDRRSLAYTTQRVLEAERRITQIAPRLAARMDRRLAPVDVEAALFRANCDGEQSRTVRAVTGGGDLVVIEGPAGAGKTTLLKPVIEAYLAAGYAPIVTGPAWKVAQSLGEATGAPYEVLANLAGGKGDVPSRIGPASIVVVDESGMVGAPTMAAVLDRVEHAGAKVILVGDRQQLQPVEAGPALSLLLDHVPRDCYTEVKEVRRQRSATDRVQALRWRDQSPDSAEAAIEHARETGTWHAVDTPETAVDTAVDLWSRLERDDEHVLLLARSNLEARVINERIRALRRRAGQIGGEDYEVVAADQSGNLFALALACGDRIRLTRKIAGRKGLVNGTEATITAITMDETKMLTITMAVGGETVSVTERELRHPITGGIKLAHAYASTVHAAQGATVDHAIIVAAGGTRRWDANLAYVAASRHRDECHWVVNEAPARMPRNGRDPDEGEVTKRLAADLARPAEKASALLLFEQLIRLREKDAAVIEHDRPNSLNFLASFAEDRFQDKVANALLHVMHNLQSLARSMGEAIERLRAAVPRVAEPPRLVPPRSRTRDDWER</sequence>
<evidence type="ECO:0000313" key="7">
    <source>
        <dbReference type="Proteomes" id="UP000284605"/>
    </source>
</evidence>
<evidence type="ECO:0000259" key="5">
    <source>
        <dbReference type="Pfam" id="PF08751"/>
    </source>
</evidence>